<dbReference type="Proteomes" id="UP001152087">
    <property type="component" value="Unassembled WGS sequence"/>
</dbReference>
<evidence type="ECO:0000256" key="4">
    <source>
        <dbReference type="ARBA" id="ARBA00023136"/>
    </source>
</evidence>
<accession>A0A9W8R0N4</accession>
<dbReference type="PANTHER" id="PTHR33048:SF143">
    <property type="entry name" value="EXTRACELLULAR MEMBRANE PROTEIN CFEM DOMAIN-CONTAINING PROTEIN-RELATED"/>
    <property type="match status" value="1"/>
</dbReference>
<keyword evidence="8" id="KW-1185">Reference proteome</keyword>
<proteinExistence type="inferred from homology"/>
<dbReference type="Pfam" id="PF20684">
    <property type="entry name" value="Fung_rhodopsin"/>
    <property type="match status" value="1"/>
</dbReference>
<reference evidence="7" key="1">
    <citation type="submission" date="2022-09" db="EMBL/GenBank/DDBJ databases">
        <title>Fusarium specimens isolated from Avocado Roots.</title>
        <authorList>
            <person name="Stajich J."/>
            <person name="Roper C."/>
            <person name="Heimlech-Rivalta G."/>
        </authorList>
    </citation>
    <scope>NUCLEOTIDE SEQUENCE</scope>
    <source>
        <strain evidence="7">A02</strain>
    </source>
</reference>
<dbReference type="EMBL" id="JAOQAV010000037">
    <property type="protein sequence ID" value="KAJ4182047.1"/>
    <property type="molecule type" value="Genomic_DNA"/>
</dbReference>
<evidence type="ECO:0000256" key="3">
    <source>
        <dbReference type="ARBA" id="ARBA00022989"/>
    </source>
</evidence>
<keyword evidence="2" id="KW-0812">Transmembrane</keyword>
<dbReference type="PANTHER" id="PTHR33048">
    <property type="entry name" value="PTH11-LIKE INTEGRAL MEMBRANE PROTEIN (AFU_ORTHOLOGUE AFUA_5G11245)"/>
    <property type="match status" value="1"/>
</dbReference>
<dbReference type="GO" id="GO:0016020">
    <property type="term" value="C:membrane"/>
    <property type="evidence" value="ECO:0007669"/>
    <property type="project" value="UniProtKB-SubCell"/>
</dbReference>
<comment type="subcellular location">
    <subcellularLocation>
        <location evidence="1">Membrane</location>
        <topology evidence="1">Multi-pass membrane protein</topology>
    </subcellularLocation>
</comment>
<gene>
    <name evidence="7" type="ORF">NW755_010737</name>
</gene>
<dbReference type="InterPro" id="IPR052337">
    <property type="entry name" value="SAT4-like"/>
</dbReference>
<protein>
    <recommendedName>
        <fullName evidence="6">Rhodopsin domain-containing protein</fullName>
    </recommendedName>
</protein>
<evidence type="ECO:0000259" key="6">
    <source>
        <dbReference type="Pfam" id="PF20684"/>
    </source>
</evidence>
<sequence length="74" mass="8302">MIFQCTPIPFFWSGWAGEMAGKCIDINLFSWIRAAIEIAIDVAILSLPLPSVVKLQMSWKKKAQVLLMFALGFV</sequence>
<name>A0A9W8R0N4_9HYPO</name>
<comment type="similarity">
    <text evidence="5">Belongs to the SAT4 family.</text>
</comment>
<evidence type="ECO:0000313" key="7">
    <source>
        <dbReference type="EMBL" id="KAJ4182047.1"/>
    </source>
</evidence>
<evidence type="ECO:0000313" key="8">
    <source>
        <dbReference type="Proteomes" id="UP001152087"/>
    </source>
</evidence>
<dbReference type="InterPro" id="IPR049326">
    <property type="entry name" value="Rhodopsin_dom_fungi"/>
</dbReference>
<dbReference type="AlphaFoldDB" id="A0A9W8R0N4"/>
<comment type="caution">
    <text evidence="7">The sequence shown here is derived from an EMBL/GenBank/DDBJ whole genome shotgun (WGS) entry which is preliminary data.</text>
</comment>
<keyword evidence="3" id="KW-1133">Transmembrane helix</keyword>
<keyword evidence="4" id="KW-0472">Membrane</keyword>
<feature type="domain" description="Rhodopsin" evidence="6">
    <location>
        <begin position="2"/>
        <end position="74"/>
    </location>
</feature>
<evidence type="ECO:0000256" key="1">
    <source>
        <dbReference type="ARBA" id="ARBA00004141"/>
    </source>
</evidence>
<organism evidence="7 8">
    <name type="scientific">Fusarium falciforme</name>
    <dbReference type="NCBI Taxonomy" id="195108"/>
    <lineage>
        <taxon>Eukaryota</taxon>
        <taxon>Fungi</taxon>
        <taxon>Dikarya</taxon>
        <taxon>Ascomycota</taxon>
        <taxon>Pezizomycotina</taxon>
        <taxon>Sordariomycetes</taxon>
        <taxon>Hypocreomycetidae</taxon>
        <taxon>Hypocreales</taxon>
        <taxon>Nectriaceae</taxon>
        <taxon>Fusarium</taxon>
        <taxon>Fusarium solani species complex</taxon>
    </lineage>
</organism>
<evidence type="ECO:0000256" key="2">
    <source>
        <dbReference type="ARBA" id="ARBA00022692"/>
    </source>
</evidence>
<evidence type="ECO:0000256" key="5">
    <source>
        <dbReference type="ARBA" id="ARBA00038359"/>
    </source>
</evidence>